<keyword evidence="1" id="KW-0812">Transmembrane</keyword>
<keyword evidence="1" id="KW-0472">Membrane</keyword>
<name>A0A9D3WB57_9ROSI</name>
<dbReference type="EMBL" id="JAIQCV010000003">
    <property type="protein sequence ID" value="KAH1115518.1"/>
    <property type="molecule type" value="Genomic_DNA"/>
</dbReference>
<comment type="caution">
    <text evidence="2">The sequence shown here is derived from an EMBL/GenBank/DDBJ whole genome shotgun (WGS) entry which is preliminary data.</text>
</comment>
<keyword evidence="1" id="KW-1133">Transmembrane helix</keyword>
<dbReference type="Proteomes" id="UP000828251">
    <property type="component" value="Unassembled WGS sequence"/>
</dbReference>
<accession>A0A9D3WB57</accession>
<protein>
    <submittedName>
        <fullName evidence="2">Uncharacterized protein</fullName>
    </submittedName>
</protein>
<proteinExistence type="predicted"/>
<gene>
    <name evidence="2" type="ORF">J1N35_008896</name>
</gene>
<organism evidence="2 3">
    <name type="scientific">Gossypium stocksii</name>
    <dbReference type="NCBI Taxonomy" id="47602"/>
    <lineage>
        <taxon>Eukaryota</taxon>
        <taxon>Viridiplantae</taxon>
        <taxon>Streptophyta</taxon>
        <taxon>Embryophyta</taxon>
        <taxon>Tracheophyta</taxon>
        <taxon>Spermatophyta</taxon>
        <taxon>Magnoliopsida</taxon>
        <taxon>eudicotyledons</taxon>
        <taxon>Gunneridae</taxon>
        <taxon>Pentapetalae</taxon>
        <taxon>rosids</taxon>
        <taxon>malvids</taxon>
        <taxon>Malvales</taxon>
        <taxon>Malvaceae</taxon>
        <taxon>Malvoideae</taxon>
        <taxon>Gossypium</taxon>
    </lineage>
</organism>
<evidence type="ECO:0000256" key="1">
    <source>
        <dbReference type="SAM" id="Phobius"/>
    </source>
</evidence>
<evidence type="ECO:0000313" key="2">
    <source>
        <dbReference type="EMBL" id="KAH1115518.1"/>
    </source>
</evidence>
<reference evidence="2 3" key="1">
    <citation type="journal article" date="2021" name="Plant Biotechnol. J.">
        <title>Multi-omics assisted identification of the key and species-specific regulatory components of drought-tolerant mechanisms in Gossypium stocksii.</title>
        <authorList>
            <person name="Yu D."/>
            <person name="Ke L."/>
            <person name="Zhang D."/>
            <person name="Wu Y."/>
            <person name="Sun Y."/>
            <person name="Mei J."/>
            <person name="Sun J."/>
            <person name="Sun Y."/>
        </authorList>
    </citation>
    <scope>NUCLEOTIDE SEQUENCE [LARGE SCALE GENOMIC DNA]</scope>
    <source>
        <strain evidence="3">cv. E1</strain>
        <tissue evidence="2">Leaf</tissue>
    </source>
</reference>
<sequence length="63" mass="7588">MPHRLEWFMIEMVNGFWGSLTIWVDVLPWKLNYGVFLTALSFFLIKGIRESGFKRIILKWLEL</sequence>
<dbReference type="AlphaFoldDB" id="A0A9D3WB57"/>
<keyword evidence="3" id="KW-1185">Reference proteome</keyword>
<evidence type="ECO:0000313" key="3">
    <source>
        <dbReference type="Proteomes" id="UP000828251"/>
    </source>
</evidence>
<feature type="transmembrane region" description="Helical" evidence="1">
    <location>
        <begin position="30"/>
        <end position="48"/>
    </location>
</feature>